<dbReference type="OrthoDB" id="1078367at2759"/>
<accession>A0A0J7KQJ3</accession>
<comment type="subcellular location">
    <subcellularLocation>
        <location evidence="2">Mitochondrion</location>
    </subcellularLocation>
</comment>
<dbReference type="CDD" id="cd04496">
    <property type="entry name" value="SSB_OBF"/>
    <property type="match status" value="1"/>
</dbReference>
<evidence type="ECO:0000256" key="3">
    <source>
        <dbReference type="SAM" id="MobiDB-lite"/>
    </source>
</evidence>
<keyword evidence="2" id="KW-0496">Mitochondrion</keyword>
<keyword evidence="1 2" id="KW-0238">DNA-binding</keyword>
<dbReference type="GO" id="GO:0005739">
    <property type="term" value="C:mitochondrion"/>
    <property type="evidence" value="ECO:0007669"/>
    <property type="project" value="UniProtKB-SubCell"/>
</dbReference>
<dbReference type="GO" id="GO:0009295">
    <property type="term" value="C:nucleoid"/>
    <property type="evidence" value="ECO:0007669"/>
    <property type="project" value="TreeGrafter"/>
</dbReference>
<dbReference type="Pfam" id="PF00436">
    <property type="entry name" value="SSB"/>
    <property type="match status" value="1"/>
</dbReference>
<dbReference type="PIRSF" id="PIRSF002070">
    <property type="entry name" value="SSB"/>
    <property type="match status" value="1"/>
</dbReference>
<dbReference type="SUPFAM" id="SSF50249">
    <property type="entry name" value="Nucleic acid-binding proteins"/>
    <property type="match status" value="1"/>
</dbReference>
<dbReference type="PANTHER" id="PTHR10302:SF27">
    <property type="entry name" value="SINGLE-STRANDED DNA-BINDING PROTEIN"/>
    <property type="match status" value="1"/>
</dbReference>
<dbReference type="Gene3D" id="2.40.50.140">
    <property type="entry name" value="Nucleic acid-binding proteins"/>
    <property type="match status" value="1"/>
</dbReference>
<gene>
    <name evidence="4" type="ORF">RF55_7358</name>
</gene>
<reference evidence="4 5" key="1">
    <citation type="submission" date="2015-04" db="EMBL/GenBank/DDBJ databases">
        <title>Lasius niger genome sequencing.</title>
        <authorList>
            <person name="Konorov E.A."/>
            <person name="Nikitin M.A."/>
            <person name="Kirill M.V."/>
            <person name="Chang P."/>
        </authorList>
    </citation>
    <scope>NUCLEOTIDE SEQUENCE [LARGE SCALE GENOMIC DNA]</scope>
    <source>
        <tissue evidence="4">Whole</tissue>
    </source>
</reference>
<dbReference type="HAMAP" id="MF_00984">
    <property type="entry name" value="SSB"/>
    <property type="match status" value="1"/>
</dbReference>
<feature type="compositionally biased region" description="Basic and acidic residues" evidence="3">
    <location>
        <begin position="143"/>
        <end position="163"/>
    </location>
</feature>
<dbReference type="GO" id="GO:0006260">
    <property type="term" value="P:DNA replication"/>
    <property type="evidence" value="ECO:0007669"/>
    <property type="project" value="InterPro"/>
</dbReference>
<dbReference type="Proteomes" id="UP000036403">
    <property type="component" value="Unassembled WGS sequence"/>
</dbReference>
<dbReference type="GO" id="GO:0003697">
    <property type="term" value="F:single-stranded DNA binding"/>
    <property type="evidence" value="ECO:0007669"/>
    <property type="project" value="InterPro"/>
</dbReference>
<dbReference type="PaxDb" id="67767-A0A0J7KQJ3"/>
<feature type="compositionally biased region" description="Low complexity" evidence="3">
    <location>
        <begin position="122"/>
        <end position="142"/>
    </location>
</feature>
<dbReference type="AlphaFoldDB" id="A0A0J7KQJ3"/>
<dbReference type="PANTHER" id="PTHR10302">
    <property type="entry name" value="SINGLE-STRANDED DNA-BINDING PROTEIN"/>
    <property type="match status" value="1"/>
</dbReference>
<keyword evidence="5" id="KW-1185">Reference proteome</keyword>
<dbReference type="EMBL" id="LBMM01004271">
    <property type="protein sequence ID" value="KMQ92622.1"/>
    <property type="molecule type" value="Genomic_DNA"/>
</dbReference>
<comment type="caution">
    <text evidence="4">The sequence shown here is derived from an EMBL/GenBank/DDBJ whole genome shotgun (WGS) entry which is preliminary data.</text>
</comment>
<feature type="region of interest" description="Disordered" evidence="3">
    <location>
        <begin position="121"/>
        <end position="163"/>
    </location>
</feature>
<protein>
    <recommendedName>
        <fullName evidence="2">Single-stranded DNA-binding protein</fullName>
    </recommendedName>
</protein>
<evidence type="ECO:0000256" key="2">
    <source>
        <dbReference type="PIRNR" id="PIRNR002070"/>
    </source>
</evidence>
<evidence type="ECO:0000313" key="4">
    <source>
        <dbReference type="EMBL" id="KMQ92622.1"/>
    </source>
</evidence>
<dbReference type="PROSITE" id="PS50935">
    <property type="entry name" value="SSB"/>
    <property type="match status" value="1"/>
</dbReference>
<evidence type="ECO:0000313" key="5">
    <source>
        <dbReference type="Proteomes" id="UP000036403"/>
    </source>
</evidence>
<dbReference type="InterPro" id="IPR000424">
    <property type="entry name" value="Primosome_PriB/ssb"/>
</dbReference>
<evidence type="ECO:0000256" key="1">
    <source>
        <dbReference type="ARBA" id="ARBA00023125"/>
    </source>
</evidence>
<sequence length="163" mass="18035">MAGLNKACILGNLGTDPESRMMQNGKKVVNLRIATSQSWTDRASGERKERTEWHRIVIFNERLGEIAEKYLQKGRSVYVEGELRTRSWTDQTGQEKYTTEIVLDAFRGELVLVGGNGGGEGRSSSYGGDFASAAPRQGAAPARKQESSWDVPSDNHLDDDIPF</sequence>
<dbReference type="InterPro" id="IPR012340">
    <property type="entry name" value="NA-bd_OB-fold"/>
</dbReference>
<dbReference type="STRING" id="67767.A0A0J7KQJ3"/>
<dbReference type="InterPro" id="IPR011344">
    <property type="entry name" value="ssDNA-bd"/>
</dbReference>
<proteinExistence type="inferred from homology"/>
<name>A0A0J7KQJ3_LASNI</name>
<dbReference type="NCBIfam" id="TIGR00621">
    <property type="entry name" value="ssb"/>
    <property type="match status" value="1"/>
</dbReference>
<organism evidence="4 5">
    <name type="scientific">Lasius niger</name>
    <name type="common">Black garden ant</name>
    <dbReference type="NCBI Taxonomy" id="67767"/>
    <lineage>
        <taxon>Eukaryota</taxon>
        <taxon>Metazoa</taxon>
        <taxon>Ecdysozoa</taxon>
        <taxon>Arthropoda</taxon>
        <taxon>Hexapoda</taxon>
        <taxon>Insecta</taxon>
        <taxon>Pterygota</taxon>
        <taxon>Neoptera</taxon>
        <taxon>Endopterygota</taxon>
        <taxon>Hymenoptera</taxon>
        <taxon>Apocrita</taxon>
        <taxon>Aculeata</taxon>
        <taxon>Formicoidea</taxon>
        <taxon>Formicidae</taxon>
        <taxon>Formicinae</taxon>
        <taxon>Lasius</taxon>
        <taxon>Lasius</taxon>
    </lineage>
</organism>